<evidence type="ECO:0000313" key="2">
    <source>
        <dbReference type="EMBL" id="KAL0113554.1"/>
    </source>
</evidence>
<dbReference type="Proteomes" id="UP001430953">
    <property type="component" value="Unassembled WGS sequence"/>
</dbReference>
<evidence type="ECO:0000313" key="3">
    <source>
        <dbReference type="Proteomes" id="UP001430953"/>
    </source>
</evidence>
<gene>
    <name evidence="2" type="ORF">PUN28_012609</name>
</gene>
<keyword evidence="3" id="KW-1185">Reference proteome</keyword>
<protein>
    <submittedName>
        <fullName evidence="2">Uncharacterized protein</fullName>
    </submittedName>
</protein>
<organism evidence="2 3">
    <name type="scientific">Cardiocondyla obscurior</name>
    <dbReference type="NCBI Taxonomy" id="286306"/>
    <lineage>
        <taxon>Eukaryota</taxon>
        <taxon>Metazoa</taxon>
        <taxon>Ecdysozoa</taxon>
        <taxon>Arthropoda</taxon>
        <taxon>Hexapoda</taxon>
        <taxon>Insecta</taxon>
        <taxon>Pterygota</taxon>
        <taxon>Neoptera</taxon>
        <taxon>Endopterygota</taxon>
        <taxon>Hymenoptera</taxon>
        <taxon>Apocrita</taxon>
        <taxon>Aculeata</taxon>
        <taxon>Formicoidea</taxon>
        <taxon>Formicidae</taxon>
        <taxon>Myrmicinae</taxon>
        <taxon>Cardiocondyla</taxon>
    </lineage>
</organism>
<dbReference type="EMBL" id="JADYXP020000012">
    <property type="protein sequence ID" value="KAL0113554.1"/>
    <property type="molecule type" value="Genomic_DNA"/>
</dbReference>
<accession>A0AAW2FF02</accession>
<evidence type="ECO:0000256" key="1">
    <source>
        <dbReference type="SAM" id="SignalP"/>
    </source>
</evidence>
<keyword evidence="1" id="KW-0732">Signal</keyword>
<name>A0AAW2FF02_9HYME</name>
<sequence>MRVPILVLGLLAVCAVNGSVIPDQALTKNLQDSWYDDEFVIALSNIKDSARRKHTGNTMETLLSVKYRNVKTKMVLLIDRRAKRVILESLDDSGRRSASHVNVDSLAVNTPLKSLIILVHQSQPNSRMDVYVDCVYEGSIPLKTTFRDLAETKNSHVEIVSLYPP</sequence>
<feature type="signal peptide" evidence="1">
    <location>
        <begin position="1"/>
        <end position="18"/>
    </location>
</feature>
<proteinExistence type="predicted"/>
<feature type="chain" id="PRO_5043788953" evidence="1">
    <location>
        <begin position="19"/>
        <end position="165"/>
    </location>
</feature>
<comment type="caution">
    <text evidence="2">The sequence shown here is derived from an EMBL/GenBank/DDBJ whole genome shotgun (WGS) entry which is preliminary data.</text>
</comment>
<dbReference type="AlphaFoldDB" id="A0AAW2FF02"/>
<reference evidence="2 3" key="1">
    <citation type="submission" date="2023-03" db="EMBL/GenBank/DDBJ databases">
        <title>High recombination rates correlate with genetic variation in Cardiocondyla obscurior ants.</title>
        <authorList>
            <person name="Errbii M."/>
        </authorList>
    </citation>
    <scope>NUCLEOTIDE SEQUENCE [LARGE SCALE GENOMIC DNA]</scope>
    <source>
        <strain evidence="2">Alpha-2009</strain>
        <tissue evidence="2">Whole body</tissue>
    </source>
</reference>